<dbReference type="GO" id="GO:0003824">
    <property type="term" value="F:catalytic activity"/>
    <property type="evidence" value="ECO:0007669"/>
    <property type="project" value="InterPro"/>
</dbReference>
<dbReference type="SUPFAM" id="SSF52402">
    <property type="entry name" value="Adenine nucleotide alpha hydrolases-like"/>
    <property type="match status" value="1"/>
</dbReference>
<evidence type="ECO:0000313" key="2">
    <source>
        <dbReference type="EMBL" id="RAV18854.1"/>
    </source>
</evidence>
<evidence type="ECO:0000313" key="3">
    <source>
        <dbReference type="Proteomes" id="UP000250369"/>
    </source>
</evidence>
<accession>A0A329MG58</accession>
<dbReference type="RefSeq" id="WP_113033487.1">
    <property type="nucleotide sequence ID" value="NZ_QMFB01000015.1"/>
</dbReference>
<comment type="caution">
    <text evidence="2">The sequence shown here is derived from an EMBL/GenBank/DDBJ whole genome shotgun (WGS) entry which is preliminary data.</text>
</comment>
<name>A0A329MG58_9BACL</name>
<dbReference type="OrthoDB" id="9772814at2"/>
<gene>
    <name evidence="2" type="ORF">DQG23_24305</name>
</gene>
<dbReference type="Pfam" id="PF01507">
    <property type="entry name" value="PAPS_reduct"/>
    <property type="match status" value="1"/>
</dbReference>
<dbReference type="EMBL" id="QMFB01000015">
    <property type="protein sequence ID" value="RAV18854.1"/>
    <property type="molecule type" value="Genomic_DNA"/>
</dbReference>
<dbReference type="AlphaFoldDB" id="A0A329MG58"/>
<reference evidence="2 3" key="1">
    <citation type="journal article" date="2009" name="Int. J. Syst. Evol. Microbiol.">
        <title>Paenibacillus contaminans sp. nov., isolated from a contaminated laboratory plate.</title>
        <authorList>
            <person name="Chou J.H."/>
            <person name="Lee J.H."/>
            <person name="Lin M.C."/>
            <person name="Chang P.S."/>
            <person name="Arun A.B."/>
            <person name="Young C.C."/>
            <person name="Chen W.M."/>
        </authorList>
    </citation>
    <scope>NUCLEOTIDE SEQUENCE [LARGE SCALE GENOMIC DNA]</scope>
    <source>
        <strain evidence="2 3">CKOBP-6</strain>
    </source>
</reference>
<keyword evidence="3" id="KW-1185">Reference proteome</keyword>
<dbReference type="Gene3D" id="3.40.50.620">
    <property type="entry name" value="HUPs"/>
    <property type="match status" value="1"/>
</dbReference>
<organism evidence="2 3">
    <name type="scientific">Paenibacillus contaminans</name>
    <dbReference type="NCBI Taxonomy" id="450362"/>
    <lineage>
        <taxon>Bacteria</taxon>
        <taxon>Bacillati</taxon>
        <taxon>Bacillota</taxon>
        <taxon>Bacilli</taxon>
        <taxon>Bacillales</taxon>
        <taxon>Paenibacillaceae</taxon>
        <taxon>Paenibacillus</taxon>
    </lineage>
</organism>
<evidence type="ECO:0000259" key="1">
    <source>
        <dbReference type="Pfam" id="PF01507"/>
    </source>
</evidence>
<feature type="domain" description="Phosphoadenosine phosphosulphate reductase" evidence="1">
    <location>
        <begin position="20"/>
        <end position="177"/>
    </location>
</feature>
<dbReference type="Proteomes" id="UP000250369">
    <property type="component" value="Unassembled WGS sequence"/>
</dbReference>
<sequence>MKLHLLDEIQGLIIAGAIFFVSHSGGKDSQAMYALLRPIIPTHQLVVVHADLGEVEWSGVQDHIWANTDHAVNVVRAKKTLLGMVEQRGMWPSSSCRQCTSDLKRGPIMKFIRNYLSDRGLRVGVNCTVIRAEESKARSKKIPFRFNTSESCGHRDVWDWMPIFNMSTADVFQAIADAGQNPFWAYERNEMLSCVFCIMGSVNDLRHGAERNPELYRKFVELEKKIGHTMFMRGKTPVPLEEHIGIKVNEGR</sequence>
<proteinExistence type="predicted"/>
<protein>
    <submittedName>
        <fullName evidence="2">Phosphoadenosine phosphosulfate reductase</fullName>
    </submittedName>
</protein>
<dbReference type="InterPro" id="IPR002500">
    <property type="entry name" value="PAPS_reduct_dom"/>
</dbReference>
<dbReference type="InterPro" id="IPR014729">
    <property type="entry name" value="Rossmann-like_a/b/a_fold"/>
</dbReference>